<gene>
    <name evidence="3" type="ORF">EI546_06910</name>
</gene>
<name>A0A410G2J5_9FLAO</name>
<dbReference type="OrthoDB" id="1153981at2"/>
<dbReference type="EMBL" id="CP034951">
    <property type="protein sequence ID" value="QAA81473.1"/>
    <property type="molecule type" value="Genomic_DNA"/>
</dbReference>
<dbReference type="Proteomes" id="UP000285517">
    <property type="component" value="Chromosome"/>
</dbReference>
<organism evidence="3 4">
    <name type="scientific">Aequorivita ciconiae</name>
    <dbReference type="NCBI Taxonomy" id="2494375"/>
    <lineage>
        <taxon>Bacteria</taxon>
        <taxon>Pseudomonadati</taxon>
        <taxon>Bacteroidota</taxon>
        <taxon>Flavobacteriia</taxon>
        <taxon>Flavobacteriales</taxon>
        <taxon>Flavobacteriaceae</taxon>
        <taxon>Aequorivita</taxon>
    </lineage>
</organism>
<feature type="domain" description="DUF3857" evidence="2">
    <location>
        <begin position="71"/>
        <end position="211"/>
    </location>
</feature>
<evidence type="ECO:0000313" key="4">
    <source>
        <dbReference type="Proteomes" id="UP000285517"/>
    </source>
</evidence>
<dbReference type="InterPro" id="IPR024618">
    <property type="entry name" value="DUF3857"/>
</dbReference>
<dbReference type="Pfam" id="PF12969">
    <property type="entry name" value="DUF3857"/>
    <property type="match status" value="1"/>
</dbReference>
<dbReference type="KEGG" id="aev:EI546_06910"/>
<feature type="signal peptide" evidence="1">
    <location>
        <begin position="1"/>
        <end position="19"/>
    </location>
</feature>
<keyword evidence="4" id="KW-1185">Reference proteome</keyword>
<feature type="chain" id="PRO_5019545489" evidence="1">
    <location>
        <begin position="20"/>
        <end position="654"/>
    </location>
</feature>
<dbReference type="RefSeq" id="WP_128249861.1">
    <property type="nucleotide sequence ID" value="NZ_CP034951.1"/>
</dbReference>
<dbReference type="Gene3D" id="2.60.120.1130">
    <property type="match status" value="1"/>
</dbReference>
<evidence type="ECO:0000256" key="1">
    <source>
        <dbReference type="SAM" id="SignalP"/>
    </source>
</evidence>
<reference evidence="3 4" key="1">
    <citation type="submission" date="2019-01" db="EMBL/GenBank/DDBJ databases">
        <title>Complete genome sequencing of Aequorivita sp. H23M31.</title>
        <authorList>
            <person name="Bae J.-W."/>
        </authorList>
    </citation>
    <scope>NUCLEOTIDE SEQUENCE [LARGE SCALE GENOMIC DNA]</scope>
    <source>
        <strain evidence="3 4">H23M31</strain>
    </source>
</reference>
<evidence type="ECO:0000259" key="2">
    <source>
        <dbReference type="Pfam" id="PF12969"/>
    </source>
</evidence>
<protein>
    <submittedName>
        <fullName evidence="3">DUF3857 domain-containing protein</fullName>
    </submittedName>
</protein>
<keyword evidence="1" id="KW-0732">Signal</keyword>
<sequence>MKKTITCWALLFMAPLLLAQESPFYKNYSWEKIPKFSVQVPDSTSILGLKDKIITEFLYEGDNFLEYFLEHKALWLNSDDRIEEYNKIYLPYSNTSELLISKARVIKPNGQIMELDDSKILTAEDEETQSVYKFFAFEGIEKGSIIEYYYLIKRVPEYSGRRLVFQTYYDKQDVSFDLYSPSNLIFQFKSYNNLPEMVRDTLTENKLHWKMHADKLSGLEKEELSPYNASRAFVVYKLDQNLANNTRDITSYGKVSQNLYNYYYTKIDKKVQKKLNKFLAEAGVKADMEQNKLLRTLESYIKTNVFINESNSMGNELESVLDQKVASSKGLMSLYISLFNTLDIKHEMILTSDRKDLKFDKEFEAHNFLNEFLFYFPKTGKYMAPTDSDSRYGFPPAFLTDTYGLHIKEVAVGDFKSATGKIEYINPVPAEETVDRMIIDVNFNHDDLTKNTVKLDHSMSGYYALYIQPYIPLISEENRDKLLDEFAKRLDENADIKSKKMLNDDPALFGVKPLQFKIDFESEAFVEKAGNRYLFKVGNLIGKQIQMYQENERKLPLENEYTRIYNRTININIPKGYRVANADDINIDHSLLQDGKKVLLFKSSYEMNGSQLTITADEFYKINKISQEFYDDYRSVINGAADFNKVTLVLEPES</sequence>
<dbReference type="AlphaFoldDB" id="A0A410G2J5"/>
<dbReference type="Gene3D" id="2.60.40.3140">
    <property type="match status" value="1"/>
</dbReference>
<proteinExistence type="predicted"/>
<evidence type="ECO:0000313" key="3">
    <source>
        <dbReference type="EMBL" id="QAA81473.1"/>
    </source>
</evidence>
<accession>A0A410G2J5</accession>